<dbReference type="AlphaFoldDB" id="A0A166KJ67"/>
<proteinExistence type="predicted"/>
<dbReference type="Pfam" id="PF01648">
    <property type="entry name" value="ACPS"/>
    <property type="match status" value="1"/>
</dbReference>
<dbReference type="GO" id="GO:0000287">
    <property type="term" value="F:magnesium ion binding"/>
    <property type="evidence" value="ECO:0007669"/>
    <property type="project" value="InterPro"/>
</dbReference>
<feature type="domain" description="4'-phosphopantetheinyl transferase" evidence="2">
    <location>
        <begin position="83"/>
        <end position="179"/>
    </location>
</feature>
<evidence type="ECO:0000256" key="1">
    <source>
        <dbReference type="ARBA" id="ARBA00022679"/>
    </source>
</evidence>
<comment type="caution">
    <text evidence="3">The sequence shown here is derived from an EMBL/GenBank/DDBJ whole genome shotgun (WGS) entry which is preliminary data.</text>
</comment>
<accession>A0A166KJ67</accession>
<protein>
    <recommendedName>
        <fullName evidence="2">4'-phosphopantetheinyl transferase domain-containing protein</fullName>
    </recommendedName>
</protein>
<evidence type="ECO:0000313" key="4">
    <source>
        <dbReference type="Proteomes" id="UP000076519"/>
    </source>
</evidence>
<dbReference type="PATRIC" id="fig|1359.32.peg.1266"/>
<dbReference type="InterPro" id="IPR037143">
    <property type="entry name" value="4-PPantetheinyl_Trfase_dom_sf"/>
</dbReference>
<evidence type="ECO:0000313" key="3">
    <source>
        <dbReference type="EMBL" id="KZK08435.1"/>
    </source>
</evidence>
<dbReference type="GO" id="GO:0008897">
    <property type="term" value="F:holo-[acyl-carrier-protein] synthase activity"/>
    <property type="evidence" value="ECO:0007669"/>
    <property type="project" value="InterPro"/>
</dbReference>
<sequence>MIASEILKSKYFYGEIIDINLQIDSNSSGLSSYLRKNQRKLQSSIAHKRLDSILQNKINNCIESSISHSGRYIFIGVSTSGKIGVDVEKIRYEKERVKLLSTEERKLVAEKKTNFTTLWTLKEAIFKSQYPRNKELRELIILSFTNNKVRVRFQNKFNFRWEEDCYYFTESKEDYIFSVVVFDK</sequence>
<organism evidence="3 4">
    <name type="scientific">Lactococcus lactis subsp. cremoris</name>
    <name type="common">Streptococcus cremoris</name>
    <dbReference type="NCBI Taxonomy" id="1359"/>
    <lineage>
        <taxon>Bacteria</taxon>
        <taxon>Bacillati</taxon>
        <taxon>Bacillota</taxon>
        <taxon>Bacilli</taxon>
        <taxon>Lactobacillales</taxon>
        <taxon>Streptococcaceae</taxon>
        <taxon>Lactococcus</taxon>
    </lineage>
</organism>
<dbReference type="RefSeq" id="WP_063281153.1">
    <property type="nucleotide sequence ID" value="NZ_LIYF01000005.1"/>
</dbReference>
<dbReference type="SUPFAM" id="SSF56214">
    <property type="entry name" value="4'-phosphopantetheinyl transferase"/>
    <property type="match status" value="1"/>
</dbReference>
<dbReference type="EMBL" id="LIYF01000005">
    <property type="protein sequence ID" value="KZK08435.1"/>
    <property type="molecule type" value="Genomic_DNA"/>
</dbReference>
<name>A0A166KJ67_LACLC</name>
<reference evidence="3 4" key="1">
    <citation type="submission" date="2015-08" db="EMBL/GenBank/DDBJ databases">
        <title>Draft Genome Sequences of 11 Lactococcus lactis subspecies cremoris strains.</title>
        <authorList>
            <person name="Wels M."/>
            <person name="Backus L."/>
            <person name="Boekhorst J."/>
            <person name="Dijkstra A."/>
            <person name="Beerthuizen M."/>
            <person name="Siezen R."/>
            <person name="Bachmann H."/>
            <person name="Van Hijum S."/>
        </authorList>
    </citation>
    <scope>NUCLEOTIDE SEQUENCE [LARGE SCALE GENOMIC DNA]</scope>
    <source>
        <strain evidence="3 4">KW10</strain>
    </source>
</reference>
<gene>
    <name evidence="3" type="ORF">AB996_0332</name>
</gene>
<keyword evidence="1" id="KW-0808">Transferase</keyword>
<dbReference type="Proteomes" id="UP000076519">
    <property type="component" value="Unassembled WGS sequence"/>
</dbReference>
<evidence type="ECO:0000259" key="2">
    <source>
        <dbReference type="Pfam" id="PF01648"/>
    </source>
</evidence>
<dbReference type="Gene3D" id="3.90.470.20">
    <property type="entry name" value="4'-phosphopantetheinyl transferase domain"/>
    <property type="match status" value="1"/>
</dbReference>
<dbReference type="InterPro" id="IPR008278">
    <property type="entry name" value="4-PPantetheinyl_Trfase_dom"/>
</dbReference>